<dbReference type="InterPro" id="IPR032466">
    <property type="entry name" value="Metal_Hydrolase"/>
</dbReference>
<dbReference type="GO" id="GO:0005737">
    <property type="term" value="C:cytoplasm"/>
    <property type="evidence" value="ECO:0007669"/>
    <property type="project" value="TreeGrafter"/>
</dbReference>
<dbReference type="AlphaFoldDB" id="A0A7W9B728"/>
<proteinExistence type="predicted"/>
<dbReference type="Proteomes" id="UP000537161">
    <property type="component" value="Unassembled WGS sequence"/>
</dbReference>
<evidence type="ECO:0000313" key="3">
    <source>
        <dbReference type="EMBL" id="MBB5707403.1"/>
    </source>
</evidence>
<dbReference type="RefSeq" id="WP_221235174.1">
    <property type="nucleotide sequence ID" value="NZ_JACIJH010000009.1"/>
</dbReference>
<dbReference type="InterPro" id="IPR032465">
    <property type="entry name" value="ACMSD"/>
</dbReference>
<evidence type="ECO:0000259" key="2">
    <source>
        <dbReference type="Pfam" id="PF04909"/>
    </source>
</evidence>
<organism evidence="3 4">
    <name type="scientific">Sphingopyxis panaciterrulae</name>
    <dbReference type="NCBI Taxonomy" id="462372"/>
    <lineage>
        <taxon>Bacteria</taxon>
        <taxon>Pseudomonadati</taxon>
        <taxon>Pseudomonadota</taxon>
        <taxon>Alphaproteobacteria</taxon>
        <taxon>Sphingomonadales</taxon>
        <taxon>Sphingomonadaceae</taxon>
        <taxon>Sphingopyxis</taxon>
    </lineage>
</organism>
<dbReference type="PANTHER" id="PTHR21240:SF28">
    <property type="entry name" value="ISO-OROTATE DECARBOXYLASE (EUROFUNG)"/>
    <property type="match status" value="1"/>
</dbReference>
<keyword evidence="1" id="KW-0456">Lyase</keyword>
<evidence type="ECO:0000256" key="1">
    <source>
        <dbReference type="ARBA" id="ARBA00023239"/>
    </source>
</evidence>
<dbReference type="GO" id="GO:0016787">
    <property type="term" value="F:hydrolase activity"/>
    <property type="evidence" value="ECO:0007669"/>
    <property type="project" value="UniProtKB-KW"/>
</dbReference>
<dbReference type="InterPro" id="IPR006680">
    <property type="entry name" value="Amidohydro-rel"/>
</dbReference>
<gene>
    <name evidence="3" type="ORF">FHR21_002769</name>
</gene>
<sequence length="452" mass="51292">MTMNMEDMIIASVDDHVIEPPTMFDQHLPKELRKLAPQYVTDELGNASWYWEHEDKRTFAVGLNAVVGRPKEEYGMEPMNIDQMRKGVWDAEAHIDDMNAMGQMTALMFPTFAGFDGGWFWDAKDKNNCKRVMSAYNDWHIDEWCGPYKGRYFRGAILPLWDMEAAIDEARRVIKKGVETFFFPANPAARNRLPSVHDEYFEPLWKLCDEYAIPLSCHIGTGAAPEANSDQSPISAWITSMPIAIATDAADLLHLNALQRYPNLKIALSEGGIGWVPYMLERADFTHKHHGPWVRMDFGGKLPSEVFREHFLTCFIDDRFGCDNYEAVGEDIISYECDYPHSDCTWPFVPEDLWDNVKDMPTHVIDKVTHQNAYRFYNMDPVAEFGRANCTVGALRAKAIHVDVGAVSLGGKDAREHGEDGRAITSGQVAKTFVPRTAGEVNESRRKRKGLV</sequence>
<dbReference type="SUPFAM" id="SSF51556">
    <property type="entry name" value="Metallo-dependent hydrolases"/>
    <property type="match status" value="1"/>
</dbReference>
<feature type="domain" description="Amidohydrolase-related" evidence="2">
    <location>
        <begin position="83"/>
        <end position="378"/>
    </location>
</feature>
<comment type="caution">
    <text evidence="3">The sequence shown here is derived from an EMBL/GenBank/DDBJ whole genome shotgun (WGS) entry which is preliminary data.</text>
</comment>
<evidence type="ECO:0000313" key="4">
    <source>
        <dbReference type="Proteomes" id="UP000537161"/>
    </source>
</evidence>
<keyword evidence="4" id="KW-1185">Reference proteome</keyword>
<reference evidence="3 4" key="1">
    <citation type="submission" date="2020-08" db="EMBL/GenBank/DDBJ databases">
        <title>Genomic Encyclopedia of Type Strains, Phase IV (KMG-IV): sequencing the most valuable type-strain genomes for metagenomic binning, comparative biology and taxonomic classification.</title>
        <authorList>
            <person name="Goeker M."/>
        </authorList>
    </citation>
    <scope>NUCLEOTIDE SEQUENCE [LARGE SCALE GENOMIC DNA]</scope>
    <source>
        <strain evidence="3 4">DSM 27163</strain>
    </source>
</reference>
<dbReference type="EMBL" id="JACIJH010000009">
    <property type="protein sequence ID" value="MBB5707403.1"/>
    <property type="molecule type" value="Genomic_DNA"/>
</dbReference>
<name>A0A7W9B728_9SPHN</name>
<dbReference type="GO" id="GO:0019748">
    <property type="term" value="P:secondary metabolic process"/>
    <property type="evidence" value="ECO:0007669"/>
    <property type="project" value="TreeGrafter"/>
</dbReference>
<dbReference type="PANTHER" id="PTHR21240">
    <property type="entry name" value="2-AMINO-3-CARBOXYLMUCONATE-6-SEMIALDEHYDE DECARBOXYLASE"/>
    <property type="match status" value="1"/>
</dbReference>
<accession>A0A7W9B728</accession>
<protein>
    <submittedName>
        <fullName evidence="3">Putative TIM-barrel fold metal-dependent hydrolase</fullName>
    </submittedName>
</protein>
<dbReference type="Pfam" id="PF04909">
    <property type="entry name" value="Amidohydro_2"/>
    <property type="match status" value="1"/>
</dbReference>
<dbReference type="Gene3D" id="3.20.20.140">
    <property type="entry name" value="Metal-dependent hydrolases"/>
    <property type="match status" value="1"/>
</dbReference>
<keyword evidence="3" id="KW-0378">Hydrolase</keyword>
<dbReference type="GO" id="GO:0016831">
    <property type="term" value="F:carboxy-lyase activity"/>
    <property type="evidence" value="ECO:0007669"/>
    <property type="project" value="InterPro"/>
</dbReference>